<dbReference type="OrthoDB" id="2788229at2759"/>
<gene>
    <name evidence="2" type="ORF">MVEN_00937700</name>
</gene>
<dbReference type="InterPro" id="IPR036047">
    <property type="entry name" value="F-box-like_dom_sf"/>
</dbReference>
<dbReference type="AlphaFoldDB" id="A0A8H6YAA7"/>
<dbReference type="Pfam" id="PF12937">
    <property type="entry name" value="F-box-like"/>
    <property type="match status" value="1"/>
</dbReference>
<evidence type="ECO:0000313" key="2">
    <source>
        <dbReference type="EMBL" id="KAF7356078.1"/>
    </source>
</evidence>
<comment type="caution">
    <text evidence="2">The sequence shown here is derived from an EMBL/GenBank/DDBJ whole genome shotgun (WGS) entry which is preliminary data.</text>
</comment>
<dbReference type="SUPFAM" id="SSF81383">
    <property type="entry name" value="F-box domain"/>
    <property type="match status" value="1"/>
</dbReference>
<reference evidence="2" key="1">
    <citation type="submission" date="2020-05" db="EMBL/GenBank/DDBJ databases">
        <title>Mycena genomes resolve the evolution of fungal bioluminescence.</title>
        <authorList>
            <person name="Tsai I.J."/>
        </authorList>
    </citation>
    <scope>NUCLEOTIDE SEQUENCE</scope>
    <source>
        <strain evidence="2">CCC161011</strain>
    </source>
</reference>
<evidence type="ECO:0000313" key="3">
    <source>
        <dbReference type="Proteomes" id="UP000620124"/>
    </source>
</evidence>
<feature type="domain" description="F-box" evidence="1">
    <location>
        <begin position="22"/>
        <end position="67"/>
    </location>
</feature>
<protein>
    <recommendedName>
        <fullName evidence="1">F-box domain-containing protein</fullName>
    </recommendedName>
</protein>
<name>A0A8H6YAA7_9AGAR</name>
<organism evidence="2 3">
    <name type="scientific">Mycena venus</name>
    <dbReference type="NCBI Taxonomy" id="2733690"/>
    <lineage>
        <taxon>Eukaryota</taxon>
        <taxon>Fungi</taxon>
        <taxon>Dikarya</taxon>
        <taxon>Basidiomycota</taxon>
        <taxon>Agaricomycotina</taxon>
        <taxon>Agaricomycetes</taxon>
        <taxon>Agaricomycetidae</taxon>
        <taxon>Agaricales</taxon>
        <taxon>Marasmiineae</taxon>
        <taxon>Mycenaceae</taxon>
        <taxon>Mycena</taxon>
    </lineage>
</organism>
<dbReference type="CDD" id="cd09917">
    <property type="entry name" value="F-box_SF"/>
    <property type="match status" value="1"/>
</dbReference>
<dbReference type="InterPro" id="IPR001810">
    <property type="entry name" value="F-box_dom"/>
</dbReference>
<evidence type="ECO:0000259" key="1">
    <source>
        <dbReference type="Pfam" id="PF12937"/>
    </source>
</evidence>
<dbReference type="EMBL" id="JACAZI010000007">
    <property type="protein sequence ID" value="KAF7356078.1"/>
    <property type="molecule type" value="Genomic_DNA"/>
</dbReference>
<keyword evidence="3" id="KW-1185">Reference proteome</keyword>
<accession>A0A8H6YAA7</accession>
<proteinExistence type="predicted"/>
<dbReference type="Proteomes" id="UP000620124">
    <property type="component" value="Unassembled WGS sequence"/>
</dbReference>
<sequence>MTGDASSPPPSSIPQIDEAGPRLPAELFLLILEHLSQADIETLRQTCLVSKQWLSISQSRLFEHICLGAPTATSYPRTPCSSLYEVLCGSPYIARYIRHVTILSGPSWTTPAPVARRWISSDETLPTLLDLLLKSSVQSFRMRLSESWLELPVDLQSSIQLLINSPSMRDVDFTGFNVVDPAIFKNSRSLQRLKFSEIGEFRTEKKSDKNDAWLATFTSLTILDTVGIGAIISWAIATPSFNALRDLRLGFHPLHDVPCVEDLLRHISGTLECLHLQPVYTRWPDPPNFLPIDGLSALTSLRLSLGISEHSNPVPWVIFLLGRLGHNRLEHLTIDLRIDDDRTAVDAIPWAALDSALNEPPLADLHALVLTVFPYTPIYIAGSSQGVASRELVRWLVDEMPHLLPRTAARDVFEGHELNFPPSRFFYWPGPLLWQNSER</sequence>